<feature type="region of interest" description="Disordered" evidence="1">
    <location>
        <begin position="1"/>
        <end position="21"/>
    </location>
</feature>
<evidence type="ECO:0000313" key="2">
    <source>
        <dbReference type="EMBL" id="CAE0321415.1"/>
    </source>
</evidence>
<protein>
    <submittedName>
        <fullName evidence="2">Uncharacterized protein</fullName>
    </submittedName>
</protein>
<dbReference type="AlphaFoldDB" id="A0A7S3IEH1"/>
<dbReference type="EMBL" id="HBIH01004663">
    <property type="protein sequence ID" value="CAE0321415.1"/>
    <property type="molecule type" value="Transcribed_RNA"/>
</dbReference>
<gene>
    <name evidence="2" type="ORF">SINC0208_LOCUS1996</name>
</gene>
<organism evidence="2">
    <name type="scientific">Strombidium inclinatum</name>
    <dbReference type="NCBI Taxonomy" id="197538"/>
    <lineage>
        <taxon>Eukaryota</taxon>
        <taxon>Sar</taxon>
        <taxon>Alveolata</taxon>
        <taxon>Ciliophora</taxon>
        <taxon>Intramacronucleata</taxon>
        <taxon>Spirotrichea</taxon>
        <taxon>Oligotrichia</taxon>
        <taxon>Strombidiidae</taxon>
        <taxon>Strombidium</taxon>
    </lineage>
</organism>
<proteinExistence type="predicted"/>
<name>A0A7S3IEH1_9SPIT</name>
<accession>A0A7S3IEH1</accession>
<evidence type="ECO:0000256" key="1">
    <source>
        <dbReference type="SAM" id="MobiDB-lite"/>
    </source>
</evidence>
<sequence>MPVKAKHLDLDLGQESPPPRNYESEIHIKTNDYNESSIVPDRLPSIGRSLVEVSQPQDQLAMWDIENIEKMNDESHADVELPEQVAVQLSENLNKKTLKRTSGMNVEEENEWELERDEAISDIMREMD</sequence>
<feature type="compositionally biased region" description="Basic and acidic residues" evidence="1">
    <location>
        <begin position="1"/>
        <end position="10"/>
    </location>
</feature>
<reference evidence="2" key="1">
    <citation type="submission" date="2021-01" db="EMBL/GenBank/DDBJ databases">
        <authorList>
            <person name="Corre E."/>
            <person name="Pelletier E."/>
            <person name="Niang G."/>
            <person name="Scheremetjew M."/>
            <person name="Finn R."/>
            <person name="Kale V."/>
            <person name="Holt S."/>
            <person name="Cochrane G."/>
            <person name="Meng A."/>
            <person name="Brown T."/>
            <person name="Cohen L."/>
        </authorList>
    </citation>
    <scope>NUCLEOTIDE SEQUENCE</scope>
    <source>
        <strain evidence="2">S3</strain>
    </source>
</reference>